<accession>A0A1I1GI16</accession>
<dbReference type="Gene3D" id="1.10.287.1120">
    <property type="entry name" value="Bipartite methylase S protein"/>
    <property type="match status" value="1"/>
</dbReference>
<dbReference type="STRING" id="1123010.SAMN02745724_00912"/>
<evidence type="ECO:0000256" key="1">
    <source>
        <dbReference type="ARBA" id="ARBA00010923"/>
    </source>
</evidence>
<dbReference type="Gene3D" id="3.90.220.20">
    <property type="entry name" value="DNA methylase specificity domains"/>
    <property type="match status" value="2"/>
</dbReference>
<name>A0A1I1GI16_9GAMM</name>
<evidence type="ECO:0000313" key="6">
    <source>
        <dbReference type="EMBL" id="SFC09508.1"/>
    </source>
</evidence>
<dbReference type="PANTHER" id="PTHR30408">
    <property type="entry name" value="TYPE-1 RESTRICTION ENZYME ECOKI SPECIFICITY PROTEIN"/>
    <property type="match status" value="1"/>
</dbReference>
<protein>
    <submittedName>
        <fullName evidence="6">Type I restriction enzyme, S subunit</fullName>
    </submittedName>
</protein>
<keyword evidence="4" id="KW-0175">Coiled coil</keyword>
<comment type="similarity">
    <text evidence="1">Belongs to the type-I restriction system S methylase family.</text>
</comment>
<keyword evidence="3" id="KW-0238">DNA-binding</keyword>
<evidence type="ECO:0000256" key="3">
    <source>
        <dbReference type="ARBA" id="ARBA00023125"/>
    </source>
</evidence>
<keyword evidence="2" id="KW-0680">Restriction system</keyword>
<gene>
    <name evidence="6" type="ORF">SAMN02745724_00912</name>
</gene>
<dbReference type="CDD" id="cd17287">
    <property type="entry name" value="RMtype1_S_EcoN10ORF171P_TRD2-CR2_like"/>
    <property type="match status" value="1"/>
</dbReference>
<dbReference type="PANTHER" id="PTHR30408:SF12">
    <property type="entry name" value="TYPE I RESTRICTION ENZYME MJAVIII SPECIFICITY SUBUNIT"/>
    <property type="match status" value="1"/>
</dbReference>
<dbReference type="InterPro" id="IPR044946">
    <property type="entry name" value="Restrct_endonuc_typeI_TRD_sf"/>
</dbReference>
<dbReference type="GO" id="GO:0003677">
    <property type="term" value="F:DNA binding"/>
    <property type="evidence" value="ECO:0007669"/>
    <property type="project" value="UniProtKB-KW"/>
</dbReference>
<evidence type="ECO:0000256" key="2">
    <source>
        <dbReference type="ARBA" id="ARBA00022747"/>
    </source>
</evidence>
<organism evidence="6 7">
    <name type="scientific">Pseudoalteromonas denitrificans DSM 6059</name>
    <dbReference type="NCBI Taxonomy" id="1123010"/>
    <lineage>
        <taxon>Bacteria</taxon>
        <taxon>Pseudomonadati</taxon>
        <taxon>Pseudomonadota</taxon>
        <taxon>Gammaproteobacteria</taxon>
        <taxon>Alteromonadales</taxon>
        <taxon>Pseudoalteromonadaceae</taxon>
        <taxon>Pseudoalteromonas</taxon>
    </lineage>
</organism>
<evidence type="ECO:0000256" key="4">
    <source>
        <dbReference type="SAM" id="Coils"/>
    </source>
</evidence>
<sequence length="415" mass="46464">MVPNGWKQKTLKEVSIGRISNGIFNDPQFVGSGYKLINVVDIYEPREVNTKKLRRLNANTKDFEKFRVEKGDLFFTRSSLKLDGIAHCTRFRSNEEDVMWECHIMRSKPNKALVDSDFLYEYCHSYDAKKHFMSHAKTGTMTTIDQQGIGGLKVAVPPLPEQRKIANILGAWDKAISTTERLIDNSKKQKKALMQQLLTGKKRLLDDSGKPFEGKWIHGVIEDIAKVTSGGTPSRKIDSYWNGNIPWVTTTEIKFGLITDAEQKITIEGLSNSSAKLFPKGTILIAMYGQGKTRGQVARLGLEAATNQACGALLLKDDFEIDFYYQYLSSQYENIRGLANSGGQQNLSSGIIKSIQVPIPSQSEQCKIAEVLKNADKEIELLEQKLAGLKQEKKALMQQLLTGKRRVKVDGVEAA</sequence>
<feature type="coiled-coil region" evidence="4">
    <location>
        <begin position="372"/>
        <end position="399"/>
    </location>
</feature>
<dbReference type="EMBL" id="FOLO01000004">
    <property type="protein sequence ID" value="SFC09508.1"/>
    <property type="molecule type" value="Genomic_DNA"/>
</dbReference>
<dbReference type="InterPro" id="IPR052021">
    <property type="entry name" value="Type-I_RS_S_subunit"/>
</dbReference>
<dbReference type="AlphaFoldDB" id="A0A1I1GI16"/>
<proteinExistence type="inferred from homology"/>
<dbReference type="Pfam" id="PF01420">
    <property type="entry name" value="Methylase_S"/>
    <property type="match status" value="2"/>
</dbReference>
<dbReference type="Proteomes" id="UP000198862">
    <property type="component" value="Unassembled WGS sequence"/>
</dbReference>
<feature type="domain" description="Type I restriction modification DNA specificity" evidence="5">
    <location>
        <begin position="219"/>
        <end position="391"/>
    </location>
</feature>
<feature type="domain" description="Type I restriction modification DNA specificity" evidence="5">
    <location>
        <begin position="3"/>
        <end position="183"/>
    </location>
</feature>
<evidence type="ECO:0000313" key="7">
    <source>
        <dbReference type="Proteomes" id="UP000198862"/>
    </source>
</evidence>
<dbReference type="GO" id="GO:0009307">
    <property type="term" value="P:DNA restriction-modification system"/>
    <property type="evidence" value="ECO:0007669"/>
    <property type="project" value="UniProtKB-KW"/>
</dbReference>
<dbReference type="InterPro" id="IPR000055">
    <property type="entry name" value="Restrct_endonuc_typeI_TRD"/>
</dbReference>
<dbReference type="CDD" id="cd17517">
    <property type="entry name" value="RMtype1_S_EcoKI_StySPI-TRD2-CR2_like"/>
    <property type="match status" value="1"/>
</dbReference>
<dbReference type="SUPFAM" id="SSF116734">
    <property type="entry name" value="DNA methylase specificity domain"/>
    <property type="match status" value="2"/>
</dbReference>
<evidence type="ECO:0000259" key="5">
    <source>
        <dbReference type="Pfam" id="PF01420"/>
    </source>
</evidence>
<keyword evidence="7" id="KW-1185">Reference proteome</keyword>
<reference evidence="6 7" key="1">
    <citation type="submission" date="2016-10" db="EMBL/GenBank/DDBJ databases">
        <authorList>
            <person name="de Groot N.N."/>
        </authorList>
    </citation>
    <scope>NUCLEOTIDE SEQUENCE [LARGE SCALE GENOMIC DNA]</scope>
    <source>
        <strain evidence="6 7">DSM 6059</strain>
    </source>
</reference>